<reference evidence="2 3" key="1">
    <citation type="submission" date="2020-02" db="EMBL/GenBank/DDBJ databases">
        <authorList>
            <person name="Ferguson B K."/>
        </authorList>
    </citation>
    <scope>NUCLEOTIDE SEQUENCE [LARGE SCALE GENOMIC DNA]</scope>
</reference>
<proteinExistence type="predicted"/>
<organism evidence="2 3">
    <name type="scientific">Trichogramma brassicae</name>
    <dbReference type="NCBI Taxonomy" id="86971"/>
    <lineage>
        <taxon>Eukaryota</taxon>
        <taxon>Metazoa</taxon>
        <taxon>Ecdysozoa</taxon>
        <taxon>Arthropoda</taxon>
        <taxon>Hexapoda</taxon>
        <taxon>Insecta</taxon>
        <taxon>Pterygota</taxon>
        <taxon>Neoptera</taxon>
        <taxon>Endopterygota</taxon>
        <taxon>Hymenoptera</taxon>
        <taxon>Apocrita</taxon>
        <taxon>Proctotrupomorpha</taxon>
        <taxon>Chalcidoidea</taxon>
        <taxon>Trichogrammatidae</taxon>
        <taxon>Trichogramma</taxon>
    </lineage>
</organism>
<dbReference type="Proteomes" id="UP000479190">
    <property type="component" value="Unassembled WGS sequence"/>
</dbReference>
<evidence type="ECO:0000313" key="2">
    <source>
        <dbReference type="EMBL" id="CAB0040507.1"/>
    </source>
</evidence>
<feature type="compositionally biased region" description="Polar residues" evidence="1">
    <location>
        <begin position="1"/>
        <end position="12"/>
    </location>
</feature>
<protein>
    <submittedName>
        <fullName evidence="2">Uncharacterized protein</fullName>
    </submittedName>
</protein>
<keyword evidence="3" id="KW-1185">Reference proteome</keyword>
<dbReference type="EMBL" id="CADCXV010001030">
    <property type="protein sequence ID" value="CAB0040507.1"/>
    <property type="molecule type" value="Genomic_DNA"/>
</dbReference>
<dbReference type="AlphaFoldDB" id="A0A6H5IQA8"/>
<gene>
    <name evidence="2" type="ORF">TBRA_LOCUS12211</name>
</gene>
<evidence type="ECO:0000256" key="1">
    <source>
        <dbReference type="SAM" id="MobiDB-lite"/>
    </source>
</evidence>
<evidence type="ECO:0000313" key="3">
    <source>
        <dbReference type="Proteomes" id="UP000479190"/>
    </source>
</evidence>
<feature type="compositionally biased region" description="Basic and acidic residues" evidence="1">
    <location>
        <begin position="141"/>
        <end position="168"/>
    </location>
</feature>
<name>A0A6H5IQA8_9HYME</name>
<feature type="compositionally biased region" description="Acidic residues" evidence="1">
    <location>
        <begin position="169"/>
        <end position="195"/>
    </location>
</feature>
<accession>A0A6H5IQA8</accession>
<sequence>MCSAQELTSESAQRPGAPSYIARRGRRATAAAAAVVGSRCLSRGREVALIPVRPRNGADPQSSAERCGYNTNPILTHCVKNIQYAVLVTLLVPSSGTNCEADTARLLISNFNSIISTESQNIEDLINKELESWYISDDLHHNEGDDEKLKNDKKDKKKDKNKDNNVHDDNDDNDDVDDEDDDSHEDQDEDDDDDDTKQLIKIPRLKITELVEPKLFEHAKTICSRIPCLLFKETY</sequence>
<feature type="region of interest" description="Disordered" evidence="1">
    <location>
        <begin position="141"/>
        <end position="199"/>
    </location>
</feature>
<feature type="region of interest" description="Disordered" evidence="1">
    <location>
        <begin position="1"/>
        <end position="20"/>
    </location>
</feature>